<feature type="domain" description="Aminoglycoside phosphotransferase" evidence="1">
    <location>
        <begin position="33"/>
        <end position="273"/>
    </location>
</feature>
<dbReference type="KEGG" id="fwa:DCMF_21545"/>
<dbReference type="InterPro" id="IPR014255">
    <property type="entry name" value="Spore_coat_CotS"/>
</dbReference>
<proteinExistence type="predicted"/>
<dbReference type="AlphaFoldDB" id="A0A3G1KX32"/>
<keyword evidence="3" id="KW-1185">Reference proteome</keyword>
<evidence type="ECO:0000259" key="1">
    <source>
        <dbReference type="Pfam" id="PF01636"/>
    </source>
</evidence>
<dbReference type="NCBIfam" id="TIGR02906">
    <property type="entry name" value="spore_CotS"/>
    <property type="match status" value="1"/>
</dbReference>
<accession>A0A3G1KX32</accession>
<evidence type="ECO:0000313" key="3">
    <source>
        <dbReference type="Proteomes" id="UP000323521"/>
    </source>
</evidence>
<dbReference type="EMBL" id="CP017634">
    <property type="protein sequence ID" value="ATW27002.1"/>
    <property type="molecule type" value="Genomic_DNA"/>
</dbReference>
<dbReference type="PANTHER" id="PTHR39179">
    <property type="entry name" value="SPORE COAT PROTEIN I"/>
    <property type="match status" value="1"/>
</dbReference>
<dbReference type="GO" id="GO:0042601">
    <property type="term" value="C:endospore-forming forespore"/>
    <property type="evidence" value="ECO:0007669"/>
    <property type="project" value="TreeGrafter"/>
</dbReference>
<dbReference type="Proteomes" id="UP000323521">
    <property type="component" value="Chromosome"/>
</dbReference>
<sequence>MGRNNDYVPESFLGILSQYDITPVRVEAYKLIYRVEAREGIFALKEVKYPENEFCFIYAALEHLASHGFSYVNRVLPVKNYYPYAEYQGKRYALSKWIQGREADYSRRNDVKIAAQTLANLHKSSKGFTPPPYEGRIKWGTWPDSMQGKMKELMDFKKQVMKKNQKTLFDRVFLAYVDYYIHECEKALEMLNKGGYEKVNGKEAQEQFFCHHDYAPHNVIIDENGTGHVIDFDYCISDIRCHDVGSLMLRVMKRSNWDYRQAVQALNYYDRVRRVSSRETKVINALLRFPQDFWQVAFAHYIEQNQPQERLQRKIKSWVLDKELREKGLRKLDKLI</sequence>
<dbReference type="InterPro" id="IPR047175">
    <property type="entry name" value="CotS-like"/>
</dbReference>
<dbReference type="Gene3D" id="3.90.1200.10">
    <property type="match status" value="1"/>
</dbReference>
<dbReference type="Gene3D" id="3.30.200.20">
    <property type="entry name" value="Phosphorylase Kinase, domain 1"/>
    <property type="match status" value="1"/>
</dbReference>
<gene>
    <name evidence="2" type="ORF">DCMF_21545</name>
</gene>
<dbReference type="Pfam" id="PF01636">
    <property type="entry name" value="APH"/>
    <property type="match status" value="1"/>
</dbReference>
<reference evidence="2 3" key="1">
    <citation type="submission" date="2016-10" db="EMBL/GenBank/DDBJ databases">
        <title>Complete Genome Sequence of Peptococcaceae strain DCMF.</title>
        <authorList>
            <person name="Edwards R.J."/>
            <person name="Holland S.I."/>
            <person name="Deshpande N.P."/>
            <person name="Wong Y.K."/>
            <person name="Ertan H."/>
            <person name="Manefield M."/>
            <person name="Russell T.L."/>
            <person name="Lee M.J."/>
        </authorList>
    </citation>
    <scope>NUCLEOTIDE SEQUENCE [LARGE SCALE GENOMIC DNA]</scope>
    <source>
        <strain evidence="2 3">DCMF</strain>
    </source>
</reference>
<dbReference type="RefSeq" id="WP_148136333.1">
    <property type="nucleotide sequence ID" value="NZ_CP017634.1"/>
</dbReference>
<evidence type="ECO:0000313" key="2">
    <source>
        <dbReference type="EMBL" id="ATW27002.1"/>
    </source>
</evidence>
<dbReference type="InterPro" id="IPR002575">
    <property type="entry name" value="Aminoglycoside_PTrfase"/>
</dbReference>
<name>A0A3G1KX32_FORW1</name>
<dbReference type="OrthoDB" id="134776at2"/>
<organism evidence="2 3">
    <name type="scientific">Formimonas warabiya</name>
    <dbReference type="NCBI Taxonomy" id="1761012"/>
    <lineage>
        <taxon>Bacteria</taxon>
        <taxon>Bacillati</taxon>
        <taxon>Bacillota</taxon>
        <taxon>Clostridia</taxon>
        <taxon>Eubacteriales</taxon>
        <taxon>Peptococcaceae</taxon>
        <taxon>Candidatus Formimonas</taxon>
    </lineage>
</organism>
<dbReference type="PANTHER" id="PTHR39179:SF1">
    <property type="entry name" value="SPORE COAT PROTEIN I"/>
    <property type="match status" value="1"/>
</dbReference>
<dbReference type="SUPFAM" id="SSF56112">
    <property type="entry name" value="Protein kinase-like (PK-like)"/>
    <property type="match status" value="1"/>
</dbReference>
<dbReference type="InterPro" id="IPR011009">
    <property type="entry name" value="Kinase-like_dom_sf"/>
</dbReference>
<protein>
    <recommendedName>
        <fullName evidence="1">Aminoglycoside phosphotransferase domain-containing protein</fullName>
    </recommendedName>
</protein>